<dbReference type="InterPro" id="IPR051262">
    <property type="entry name" value="SMP-30/CGR1_Lactonase"/>
</dbReference>
<keyword evidence="5" id="KW-1185">Reference proteome</keyword>
<sequence precursor="true">MKTIRFTCMILATFALSLSQSEVQAQDSTNYPTIGEIVRLDPRLDQLIDKDTKIEVLSSGFDWSEGPVWVGDAKDGFLLFSDIPRNSVMKWKEGEGASLFMKPSGYTGVTPYGNEPGCNGLFLDPKGRLVSCEHGDRRVSVMTKDGGKRTLVDNYMGKRLNSPNDGTFKSNGDLYFTDPPYGLPNRYDDPRRELDFCGVYRLATDGTLTLLTKEMTRPNGIAFSPDEKTLYVAQSDPEAAIWKAFPVNKDGTLGTGKVFYDATKSVGKLPGLPDGLKTDLKGNVFATGPGGCYVFTPDGDLLGRISTGERTANCAWGNDGSTLYLTADTYLVRIPTKTKGRVGPAK</sequence>
<organism evidence="4 5">
    <name type="scientific">Gimesia alba</name>
    <dbReference type="NCBI Taxonomy" id="2527973"/>
    <lineage>
        <taxon>Bacteria</taxon>
        <taxon>Pseudomonadati</taxon>
        <taxon>Planctomycetota</taxon>
        <taxon>Planctomycetia</taxon>
        <taxon>Planctomycetales</taxon>
        <taxon>Planctomycetaceae</taxon>
        <taxon>Gimesia</taxon>
    </lineage>
</organism>
<dbReference type="PANTHER" id="PTHR47572">
    <property type="entry name" value="LIPOPROTEIN-RELATED"/>
    <property type="match status" value="1"/>
</dbReference>
<evidence type="ECO:0000256" key="1">
    <source>
        <dbReference type="ARBA" id="ARBA00022801"/>
    </source>
</evidence>
<accession>A0A517RB54</accession>
<dbReference type="Gene3D" id="2.120.10.30">
    <property type="entry name" value="TolB, C-terminal domain"/>
    <property type="match status" value="1"/>
</dbReference>
<protein>
    <submittedName>
        <fullName evidence="4">Gluconolactonase</fullName>
        <ecNumber evidence="4">3.1.1.17</ecNumber>
    </submittedName>
</protein>
<dbReference type="Proteomes" id="UP000317171">
    <property type="component" value="Chromosome"/>
</dbReference>
<gene>
    <name evidence="4" type="primary">gnl_3</name>
    <name evidence="4" type="ORF">Pan241w_11760</name>
</gene>
<evidence type="ECO:0000256" key="2">
    <source>
        <dbReference type="SAM" id="SignalP"/>
    </source>
</evidence>
<dbReference type="AlphaFoldDB" id="A0A517RB54"/>
<evidence type="ECO:0000313" key="4">
    <source>
        <dbReference type="EMBL" id="QDT41116.1"/>
    </source>
</evidence>
<dbReference type="EMBL" id="CP036269">
    <property type="protein sequence ID" value="QDT41116.1"/>
    <property type="molecule type" value="Genomic_DNA"/>
</dbReference>
<dbReference type="EC" id="3.1.1.17" evidence="4"/>
<evidence type="ECO:0000259" key="3">
    <source>
        <dbReference type="Pfam" id="PF08450"/>
    </source>
</evidence>
<dbReference type="PANTHER" id="PTHR47572:SF4">
    <property type="entry name" value="LACTONASE DRP35"/>
    <property type="match status" value="1"/>
</dbReference>
<evidence type="ECO:0000313" key="5">
    <source>
        <dbReference type="Proteomes" id="UP000317171"/>
    </source>
</evidence>
<proteinExistence type="predicted"/>
<keyword evidence="1 4" id="KW-0378">Hydrolase</keyword>
<dbReference type="Pfam" id="PF08450">
    <property type="entry name" value="SGL"/>
    <property type="match status" value="1"/>
</dbReference>
<dbReference type="RefSeq" id="WP_232107362.1">
    <property type="nucleotide sequence ID" value="NZ_CP036269.1"/>
</dbReference>
<dbReference type="InterPro" id="IPR011042">
    <property type="entry name" value="6-blade_b-propeller_TolB-like"/>
</dbReference>
<reference evidence="4 5" key="1">
    <citation type="submission" date="2019-02" db="EMBL/GenBank/DDBJ databases">
        <title>Deep-cultivation of Planctomycetes and their phenomic and genomic characterization uncovers novel biology.</title>
        <authorList>
            <person name="Wiegand S."/>
            <person name="Jogler M."/>
            <person name="Boedeker C."/>
            <person name="Pinto D."/>
            <person name="Vollmers J."/>
            <person name="Rivas-Marin E."/>
            <person name="Kohn T."/>
            <person name="Peeters S.H."/>
            <person name="Heuer A."/>
            <person name="Rast P."/>
            <person name="Oberbeckmann S."/>
            <person name="Bunk B."/>
            <person name="Jeske O."/>
            <person name="Meyerdierks A."/>
            <person name="Storesund J.E."/>
            <person name="Kallscheuer N."/>
            <person name="Luecker S."/>
            <person name="Lage O.M."/>
            <person name="Pohl T."/>
            <person name="Merkel B.J."/>
            <person name="Hornburger P."/>
            <person name="Mueller R.-W."/>
            <person name="Bruemmer F."/>
            <person name="Labrenz M."/>
            <person name="Spormann A.M."/>
            <person name="Op den Camp H."/>
            <person name="Overmann J."/>
            <person name="Amann R."/>
            <person name="Jetten M.S.M."/>
            <person name="Mascher T."/>
            <person name="Medema M.H."/>
            <person name="Devos D.P."/>
            <person name="Kaster A.-K."/>
            <person name="Ovreas L."/>
            <person name="Rohde M."/>
            <person name="Galperin M.Y."/>
            <person name="Jogler C."/>
        </authorList>
    </citation>
    <scope>NUCLEOTIDE SEQUENCE [LARGE SCALE GENOMIC DNA]</scope>
    <source>
        <strain evidence="4 5">Pan241w</strain>
    </source>
</reference>
<dbReference type="KEGG" id="gaz:Pan241w_11760"/>
<feature type="signal peptide" evidence="2">
    <location>
        <begin position="1"/>
        <end position="25"/>
    </location>
</feature>
<name>A0A517RB54_9PLAN</name>
<feature type="chain" id="PRO_5022131939" evidence="2">
    <location>
        <begin position="26"/>
        <end position="346"/>
    </location>
</feature>
<dbReference type="SUPFAM" id="SSF63829">
    <property type="entry name" value="Calcium-dependent phosphotriesterase"/>
    <property type="match status" value="1"/>
</dbReference>
<keyword evidence="2" id="KW-0732">Signal</keyword>
<feature type="domain" description="SMP-30/Gluconolactonase/LRE-like region" evidence="3">
    <location>
        <begin position="63"/>
        <end position="327"/>
    </location>
</feature>
<dbReference type="GO" id="GO:0004341">
    <property type="term" value="F:gluconolactonase activity"/>
    <property type="evidence" value="ECO:0007669"/>
    <property type="project" value="UniProtKB-EC"/>
</dbReference>
<dbReference type="InterPro" id="IPR013658">
    <property type="entry name" value="SGL"/>
</dbReference>